<keyword evidence="6" id="KW-0175">Coiled coil</keyword>
<evidence type="ECO:0000313" key="8">
    <source>
        <dbReference type="EMBL" id="KIW31167.1"/>
    </source>
</evidence>
<evidence type="ECO:0000256" key="2">
    <source>
        <dbReference type="ARBA" id="ARBA00022630"/>
    </source>
</evidence>
<dbReference type="PRINTS" id="PR00081">
    <property type="entry name" value="GDHRDH"/>
</dbReference>
<proteinExistence type="predicted"/>
<evidence type="ECO:0000313" key="9">
    <source>
        <dbReference type="Proteomes" id="UP000054466"/>
    </source>
</evidence>
<evidence type="ECO:0000256" key="5">
    <source>
        <dbReference type="ARBA" id="ARBA00023002"/>
    </source>
</evidence>
<dbReference type="PRINTS" id="PR00080">
    <property type="entry name" value="SDRFAMILY"/>
</dbReference>
<dbReference type="FunFam" id="3.40.50.720:FF:000084">
    <property type="entry name" value="Short-chain dehydrogenase reductase"/>
    <property type="match status" value="1"/>
</dbReference>
<dbReference type="InterPro" id="IPR050315">
    <property type="entry name" value="FAD-oxidoreductase_2"/>
</dbReference>
<dbReference type="SUPFAM" id="SSF51905">
    <property type="entry name" value="FAD/NAD(P)-binding domain"/>
    <property type="match status" value="1"/>
</dbReference>
<dbReference type="HOGENOM" id="CLU_011398_4_2_1"/>
<evidence type="ECO:0000256" key="1">
    <source>
        <dbReference type="ARBA" id="ARBA00001974"/>
    </source>
</evidence>
<feature type="domain" description="FAD-dependent oxidoreductase 2 FAD-binding" evidence="7">
    <location>
        <begin position="284"/>
        <end position="813"/>
    </location>
</feature>
<evidence type="ECO:0000256" key="4">
    <source>
        <dbReference type="ARBA" id="ARBA00022857"/>
    </source>
</evidence>
<organism evidence="8 9">
    <name type="scientific">Cladophialophora immunda</name>
    <dbReference type="NCBI Taxonomy" id="569365"/>
    <lineage>
        <taxon>Eukaryota</taxon>
        <taxon>Fungi</taxon>
        <taxon>Dikarya</taxon>
        <taxon>Ascomycota</taxon>
        <taxon>Pezizomycotina</taxon>
        <taxon>Eurotiomycetes</taxon>
        <taxon>Chaetothyriomycetidae</taxon>
        <taxon>Chaetothyriales</taxon>
        <taxon>Herpotrichiellaceae</taxon>
        <taxon>Cladophialophora</taxon>
    </lineage>
</organism>
<keyword evidence="4" id="KW-0521">NADP</keyword>
<dbReference type="InterPro" id="IPR003953">
    <property type="entry name" value="FAD-dep_OxRdtase_2_FAD-bd"/>
</dbReference>
<dbReference type="PANTHER" id="PTHR43400:SF10">
    <property type="entry name" value="3-OXOSTEROID 1-DEHYDROGENASE"/>
    <property type="match status" value="1"/>
</dbReference>
<keyword evidence="2" id="KW-0285">Flavoprotein</keyword>
<dbReference type="VEuPathDB" id="FungiDB:PV07_02836"/>
<evidence type="ECO:0000256" key="6">
    <source>
        <dbReference type="SAM" id="Coils"/>
    </source>
</evidence>
<dbReference type="RefSeq" id="XP_016251383.1">
    <property type="nucleotide sequence ID" value="XM_016389481.1"/>
</dbReference>
<keyword evidence="9" id="KW-1185">Reference proteome</keyword>
<dbReference type="CDD" id="cd05233">
    <property type="entry name" value="SDR_c"/>
    <property type="match status" value="1"/>
</dbReference>
<reference evidence="8 9" key="1">
    <citation type="submission" date="2015-01" db="EMBL/GenBank/DDBJ databases">
        <title>The Genome Sequence of Cladophialophora immunda CBS83496.</title>
        <authorList>
            <consortium name="The Broad Institute Genomics Platform"/>
            <person name="Cuomo C."/>
            <person name="de Hoog S."/>
            <person name="Gorbushina A."/>
            <person name="Stielow B."/>
            <person name="Teixiera M."/>
            <person name="Abouelleil A."/>
            <person name="Chapman S.B."/>
            <person name="Priest M."/>
            <person name="Young S.K."/>
            <person name="Wortman J."/>
            <person name="Nusbaum C."/>
            <person name="Birren B."/>
        </authorList>
    </citation>
    <scope>NUCLEOTIDE SEQUENCE [LARGE SCALE GENOMIC DNA]</scope>
    <source>
        <strain evidence="8 9">CBS 83496</strain>
    </source>
</reference>
<dbReference type="Gene3D" id="3.50.50.60">
    <property type="entry name" value="FAD/NAD(P)-binding domain"/>
    <property type="match status" value="2"/>
</dbReference>
<dbReference type="InterPro" id="IPR027477">
    <property type="entry name" value="Succ_DH/fumarate_Rdtase_cat_sf"/>
</dbReference>
<dbReference type="Gene3D" id="3.40.50.720">
    <property type="entry name" value="NAD(P)-binding Rossmann-like Domain"/>
    <property type="match status" value="1"/>
</dbReference>
<accession>A0A0D2B0Q1</accession>
<dbReference type="OrthoDB" id="7777654at2759"/>
<dbReference type="PANTHER" id="PTHR43400">
    <property type="entry name" value="FUMARATE REDUCTASE"/>
    <property type="match status" value="1"/>
</dbReference>
<name>A0A0D2B0Q1_9EURO</name>
<dbReference type="STRING" id="569365.A0A0D2B0Q1"/>
<sequence>MSDLLQGVALISGAGSGIGQATSLAFVRHGITQLALLDIDPAGMAATRKLIFELNNQVEVLELEADLSNDKAIVDAIQAVVNRFGQIDIAVNNVGIGGSMCATSEMSVDDYRKVVDIDLVGLWVAQREEIRQMLRQDPRGPCPEIRSRGVIVNLSSTYGHVAPSATTPVPPYVACKHGVLGMTKVDANSYAKDGIRINAICPGFVNTPALKAAVQEEGVMRDELKKVPMGRFAEPSEIAEAISFLVSPMSSYMSGASLIWFYKPMTSNIKLIAAREPGFDDTYDVVVVGSGAAGLTAAFTAAFGTNNRVLVAEKTGYYGGTTAFSGGGLWVPGNPKMSELGIVDSRERIQTYLQEILGPSYQEDLISAFLDSAPTMVAWMEENSAVRFVGTLAPDYHMDRKGSEYGRTIMTKSYDGRGLGPLIKQVRYPLQGMCAFGSMQTDLSELNTWKRPLANWRNFSFCAKSLARYASDLVRYGKGTALFNGNALVGRLLESVKREGVDLWSDATALEPIGGNGQVDGLVIQKNHTNIRVRARKAVLLASGGFSRSVEWSRKYLPNADWSAGCRGNQGDGLRIGIALGGSLPPRNEDNALWSPISQLIPKRGPVRNFPHLALDRSKPGCIIVDGDGQRFANESAPYQPFGRNTHAAGVRKEYLVGDRTFLRRYGMGMALPAPYAIGHLLRKNYLLQAQTVPELAQRIGMAPAKLASTVDRFNQFARAGRDDDFHRGESIYDQSYGDPHVKPNPCLAPLEKPPFYALPLYPGNVSTLYGLRTNHNAQVLNSDGNPVRGLYALGADQNSIMKGLYPGGGSTLGPGMVFSYRAGLHLSGRL</sequence>
<gene>
    <name evidence="8" type="ORF">PV07_02836</name>
</gene>
<dbReference type="SUPFAM" id="SSF56425">
    <property type="entry name" value="Succinate dehydrogenase/fumarate reductase flavoprotein, catalytic domain"/>
    <property type="match status" value="1"/>
</dbReference>
<feature type="coiled-coil region" evidence="6">
    <location>
        <begin position="44"/>
        <end position="71"/>
    </location>
</feature>
<dbReference type="Gene3D" id="3.90.700.10">
    <property type="entry name" value="Succinate dehydrogenase/fumarate reductase flavoprotein, catalytic domain"/>
    <property type="match status" value="1"/>
</dbReference>
<dbReference type="GO" id="GO:0008202">
    <property type="term" value="P:steroid metabolic process"/>
    <property type="evidence" value="ECO:0007669"/>
    <property type="project" value="UniProtKB-ARBA"/>
</dbReference>
<comment type="cofactor">
    <cofactor evidence="1">
        <name>FAD</name>
        <dbReference type="ChEBI" id="CHEBI:57692"/>
    </cofactor>
</comment>
<protein>
    <recommendedName>
        <fullName evidence="7">FAD-dependent oxidoreductase 2 FAD-binding domain-containing protein</fullName>
    </recommendedName>
</protein>
<evidence type="ECO:0000256" key="3">
    <source>
        <dbReference type="ARBA" id="ARBA00022827"/>
    </source>
</evidence>
<evidence type="ECO:0000259" key="7">
    <source>
        <dbReference type="Pfam" id="PF00890"/>
    </source>
</evidence>
<dbReference type="AlphaFoldDB" id="A0A0D2B0Q1"/>
<dbReference type="Pfam" id="PF13561">
    <property type="entry name" value="adh_short_C2"/>
    <property type="match status" value="1"/>
</dbReference>
<dbReference type="Pfam" id="PF00890">
    <property type="entry name" value="FAD_binding_2"/>
    <property type="match status" value="1"/>
</dbReference>
<keyword evidence="3" id="KW-0274">FAD</keyword>
<dbReference type="SUPFAM" id="SSF51735">
    <property type="entry name" value="NAD(P)-binding Rossmann-fold domains"/>
    <property type="match status" value="1"/>
</dbReference>
<dbReference type="EMBL" id="KN847041">
    <property type="protein sequence ID" value="KIW31167.1"/>
    <property type="molecule type" value="Genomic_DNA"/>
</dbReference>
<dbReference type="GeneID" id="27342030"/>
<dbReference type="InterPro" id="IPR036291">
    <property type="entry name" value="NAD(P)-bd_dom_sf"/>
</dbReference>
<dbReference type="InterPro" id="IPR002347">
    <property type="entry name" value="SDR_fam"/>
</dbReference>
<keyword evidence="5" id="KW-0560">Oxidoreductase</keyword>
<dbReference type="Proteomes" id="UP000054466">
    <property type="component" value="Unassembled WGS sequence"/>
</dbReference>
<dbReference type="GO" id="GO:0016491">
    <property type="term" value="F:oxidoreductase activity"/>
    <property type="evidence" value="ECO:0007669"/>
    <property type="project" value="UniProtKB-KW"/>
</dbReference>
<dbReference type="InterPro" id="IPR036188">
    <property type="entry name" value="FAD/NAD-bd_sf"/>
</dbReference>